<comment type="similarity">
    <text evidence="1 6">Belongs to the thiolase-like superfamily. Thiolase family.</text>
</comment>
<dbReference type="InterPro" id="IPR020610">
    <property type="entry name" value="Thiolase_AS"/>
</dbReference>
<dbReference type="InterPro" id="IPR016039">
    <property type="entry name" value="Thiolase-like"/>
</dbReference>
<dbReference type="RefSeq" id="WP_388004799.1">
    <property type="nucleotide sequence ID" value="NZ_JBHUEE010000003.1"/>
</dbReference>
<sequence>MTTVPPVYLLDGVRVPFGRVGRALSELSATNLGSVPVAEVLRRHPEVPVDAALLGVVVQAGLGQNPARIAALAGGMDPTVPAVTLNSVCLASLETVCDAARRIAVGEGRAYLVGGFDSMSTRARLGGESDVVLHDGLLDAASGRSMGVVSDAANAELGLTRGDQDAWAHRSHERAVAGRDFLRGETVPVHLPDGAVHRDDEGVRATSSLESLAALEPAFGADGTITAGNASQTADGASAGLVVSAPVAETSGVTPLARVVDWAFVAGPDTSLHLKPARAARQVLEANALAPSDVDVWEINEAFAGVAIATARELAVNDAAVNVHGGAIALGHPLGASGFRLALTAARTLRARHGRYAVATLCGGGGQGLAVLLEAVS</sequence>
<evidence type="ECO:0000256" key="4">
    <source>
        <dbReference type="ARBA" id="ARBA00023315"/>
    </source>
</evidence>
<evidence type="ECO:0000256" key="2">
    <source>
        <dbReference type="ARBA" id="ARBA00012705"/>
    </source>
</evidence>
<dbReference type="CDD" id="cd00751">
    <property type="entry name" value="thiolase"/>
    <property type="match status" value="1"/>
</dbReference>
<evidence type="ECO:0000313" key="9">
    <source>
        <dbReference type="EMBL" id="MFD1717797.1"/>
    </source>
</evidence>
<keyword evidence="10" id="KW-1185">Reference proteome</keyword>
<dbReference type="SUPFAM" id="SSF53901">
    <property type="entry name" value="Thiolase-like"/>
    <property type="match status" value="2"/>
</dbReference>
<dbReference type="PIRSF" id="PIRSF000429">
    <property type="entry name" value="Ac-CoA_Ac_transf"/>
    <property type="match status" value="1"/>
</dbReference>
<dbReference type="Proteomes" id="UP001597277">
    <property type="component" value="Unassembled WGS sequence"/>
</dbReference>
<feature type="domain" description="Thiolase N-terminal" evidence="7">
    <location>
        <begin position="7"/>
        <end position="244"/>
    </location>
</feature>
<dbReference type="PANTHER" id="PTHR18919">
    <property type="entry name" value="ACETYL-COA C-ACYLTRANSFERASE"/>
    <property type="match status" value="1"/>
</dbReference>
<dbReference type="InterPro" id="IPR020617">
    <property type="entry name" value="Thiolase_C"/>
</dbReference>
<dbReference type="Gene3D" id="3.40.47.10">
    <property type="match status" value="1"/>
</dbReference>
<evidence type="ECO:0000313" key="10">
    <source>
        <dbReference type="Proteomes" id="UP001597277"/>
    </source>
</evidence>
<gene>
    <name evidence="9" type="ORF">ACFSE6_08125</name>
</gene>
<dbReference type="PROSITE" id="PS00099">
    <property type="entry name" value="THIOLASE_3"/>
    <property type="match status" value="1"/>
</dbReference>
<dbReference type="EMBL" id="JBHUEE010000003">
    <property type="protein sequence ID" value="MFD1717797.1"/>
    <property type="molecule type" value="Genomic_DNA"/>
</dbReference>
<keyword evidence="4 6" id="KW-0012">Acyltransferase</keyword>
<evidence type="ECO:0000259" key="7">
    <source>
        <dbReference type="Pfam" id="PF00108"/>
    </source>
</evidence>
<evidence type="ECO:0000259" key="8">
    <source>
        <dbReference type="Pfam" id="PF02803"/>
    </source>
</evidence>
<dbReference type="Pfam" id="PF02803">
    <property type="entry name" value="Thiolase_C"/>
    <property type="match status" value="1"/>
</dbReference>
<protein>
    <recommendedName>
        <fullName evidence="5">Probable acetyl-CoA acetyltransferase</fullName>
        <ecNumber evidence="2">2.3.1.9</ecNumber>
    </recommendedName>
</protein>
<evidence type="ECO:0000256" key="5">
    <source>
        <dbReference type="ARBA" id="ARBA00040529"/>
    </source>
</evidence>
<evidence type="ECO:0000256" key="3">
    <source>
        <dbReference type="ARBA" id="ARBA00022679"/>
    </source>
</evidence>
<dbReference type="PROSITE" id="PS00737">
    <property type="entry name" value="THIOLASE_2"/>
    <property type="match status" value="1"/>
</dbReference>
<evidence type="ECO:0000256" key="1">
    <source>
        <dbReference type="ARBA" id="ARBA00010982"/>
    </source>
</evidence>
<dbReference type="PANTHER" id="PTHR18919:SF107">
    <property type="entry name" value="ACETYL-COA ACETYLTRANSFERASE, CYTOSOLIC"/>
    <property type="match status" value="1"/>
</dbReference>
<organism evidence="9 10">
    <name type="scientific">Georgenia deserti</name>
    <dbReference type="NCBI Taxonomy" id="2093781"/>
    <lineage>
        <taxon>Bacteria</taxon>
        <taxon>Bacillati</taxon>
        <taxon>Actinomycetota</taxon>
        <taxon>Actinomycetes</taxon>
        <taxon>Micrococcales</taxon>
        <taxon>Bogoriellaceae</taxon>
        <taxon>Georgenia</taxon>
    </lineage>
</organism>
<accession>A0ABW4L3Q7</accession>
<dbReference type="Pfam" id="PF00108">
    <property type="entry name" value="Thiolase_N"/>
    <property type="match status" value="1"/>
</dbReference>
<dbReference type="EC" id="2.3.1.9" evidence="2"/>
<dbReference type="InterPro" id="IPR002155">
    <property type="entry name" value="Thiolase"/>
</dbReference>
<keyword evidence="3 6" id="KW-0808">Transferase</keyword>
<dbReference type="InterPro" id="IPR020616">
    <property type="entry name" value="Thiolase_N"/>
</dbReference>
<reference evidence="10" key="1">
    <citation type="journal article" date="2019" name="Int. J. Syst. Evol. Microbiol.">
        <title>The Global Catalogue of Microorganisms (GCM) 10K type strain sequencing project: providing services to taxonomists for standard genome sequencing and annotation.</title>
        <authorList>
            <consortium name="The Broad Institute Genomics Platform"/>
            <consortium name="The Broad Institute Genome Sequencing Center for Infectious Disease"/>
            <person name="Wu L."/>
            <person name="Ma J."/>
        </authorList>
    </citation>
    <scope>NUCLEOTIDE SEQUENCE [LARGE SCALE GENOMIC DNA]</scope>
    <source>
        <strain evidence="10">JCM 17130</strain>
    </source>
</reference>
<proteinExistence type="inferred from homology"/>
<feature type="domain" description="Thiolase C-terminal" evidence="8">
    <location>
        <begin position="254"/>
        <end position="374"/>
    </location>
</feature>
<comment type="caution">
    <text evidence="9">The sequence shown here is derived from an EMBL/GenBank/DDBJ whole genome shotgun (WGS) entry which is preliminary data.</text>
</comment>
<name>A0ABW4L3Q7_9MICO</name>
<evidence type="ECO:0000256" key="6">
    <source>
        <dbReference type="RuleBase" id="RU003557"/>
    </source>
</evidence>
<dbReference type="NCBIfam" id="TIGR01930">
    <property type="entry name" value="AcCoA-C-Actrans"/>
    <property type="match status" value="1"/>
</dbReference>
<dbReference type="InterPro" id="IPR020613">
    <property type="entry name" value="Thiolase_CS"/>
</dbReference>